<dbReference type="Proteomes" id="UP000030661">
    <property type="component" value="Unassembled WGS sequence"/>
</dbReference>
<evidence type="ECO:0000313" key="3">
    <source>
        <dbReference type="EMBL" id="GAK58361.1"/>
    </source>
</evidence>
<organism evidence="3">
    <name type="scientific">Vecturithrix granuli</name>
    <dbReference type="NCBI Taxonomy" id="1499967"/>
    <lineage>
        <taxon>Bacteria</taxon>
        <taxon>Candidatus Moduliflexota</taxon>
        <taxon>Candidatus Vecturitrichia</taxon>
        <taxon>Candidatus Vecturitrichales</taxon>
        <taxon>Candidatus Vecturitrichaceae</taxon>
        <taxon>Candidatus Vecturithrix</taxon>
    </lineage>
</organism>
<dbReference type="eggNOG" id="COG3899">
    <property type="taxonomic scope" value="Bacteria"/>
</dbReference>
<reference evidence="3" key="1">
    <citation type="journal article" date="2015" name="PeerJ">
        <title>First genomic representation of candidate bacterial phylum KSB3 points to enhanced environmental sensing as a trigger of wastewater bulking.</title>
        <authorList>
            <person name="Sekiguchi Y."/>
            <person name="Ohashi A."/>
            <person name="Parks D.H."/>
            <person name="Yamauchi T."/>
            <person name="Tyson G.W."/>
            <person name="Hugenholtz P."/>
        </authorList>
    </citation>
    <scope>NUCLEOTIDE SEQUENCE [LARGE SCALE GENOMIC DNA]</scope>
</reference>
<feature type="compositionally biased region" description="Polar residues" evidence="1">
    <location>
        <begin position="189"/>
        <end position="202"/>
    </location>
</feature>
<dbReference type="InterPro" id="IPR036365">
    <property type="entry name" value="PGBD-like_sf"/>
</dbReference>
<keyword evidence="4" id="KW-1185">Reference proteome</keyword>
<evidence type="ECO:0000313" key="4">
    <source>
        <dbReference type="Proteomes" id="UP000030661"/>
    </source>
</evidence>
<keyword evidence="3" id="KW-0808">Transferase</keyword>
<sequence>MYSKSLEFRIASFRQRGLVWILCVVCVYSLIPSVTVTQGQTLKISAAHIAKIQAALQQLGYNPGPVDGIMGKQTAAAIKAFQTQLQVSVDGQPSLALIGMLQGELAKQSEPASASERSISAETGPSADANSPTEHQVSPETNPPVDANPPVEMNPSVEGGAVPKMKPTAPSEPSVETAGAAEGRPPTKPGSSASTEPDTSAPISGIGRGTIIAIGAGAVAAIGGVVAIAGGGSGSNNGSNSDDESSGIPGPLGGYCNPDKTPCRSIVLWWQYCVDDNGCVYYVFGDGKVFYCADYDRMAENLPVSGGPLPAASFQFLHDRVQHAAYAFIDEASRQGIHLKIGRLLLANLTGSERDEKIFTIVNHLNLGKDLSGNQTEQNKLAELNLAAGRKVQASAAYLSAFKYLQVGIGLLPENRWQRQYDLTLALHVEAAEAACLSGEFEQMEQLARIVLQHARTLVDKVKIYEVKIMAYIAQNKPLEAVQIALPVLELGRRVS</sequence>
<protein>
    <submittedName>
        <fullName evidence="3">Multi-sensor signal transduction multi-kinase</fullName>
    </submittedName>
</protein>
<dbReference type="SUPFAM" id="SSF47090">
    <property type="entry name" value="PGBD-like"/>
    <property type="match status" value="1"/>
</dbReference>
<feature type="domain" description="Peptidoglycan binding-like" evidence="2">
    <location>
        <begin position="49"/>
        <end position="96"/>
    </location>
</feature>
<gene>
    <name evidence="3" type="ORF">U27_05335</name>
</gene>
<dbReference type="PANTHER" id="PTHR43642">
    <property type="entry name" value="HYBRID SIGNAL TRANSDUCTION HISTIDINE KINASE G"/>
    <property type="match status" value="1"/>
</dbReference>
<dbReference type="Pfam" id="PF01471">
    <property type="entry name" value="PG_binding_1"/>
    <property type="match status" value="1"/>
</dbReference>
<feature type="compositionally biased region" description="Polar residues" evidence="1">
    <location>
        <begin position="110"/>
        <end position="140"/>
    </location>
</feature>
<dbReference type="AlphaFoldDB" id="A0A081C1A6"/>
<evidence type="ECO:0000256" key="1">
    <source>
        <dbReference type="SAM" id="MobiDB-lite"/>
    </source>
</evidence>
<feature type="region of interest" description="Disordered" evidence="1">
    <location>
        <begin position="108"/>
        <end position="204"/>
    </location>
</feature>
<dbReference type="GO" id="GO:0016301">
    <property type="term" value="F:kinase activity"/>
    <property type="evidence" value="ECO:0007669"/>
    <property type="project" value="UniProtKB-KW"/>
</dbReference>
<dbReference type="InterPro" id="IPR036366">
    <property type="entry name" value="PGBDSf"/>
</dbReference>
<dbReference type="eggNOG" id="COG3409">
    <property type="taxonomic scope" value="Bacteria"/>
</dbReference>
<proteinExistence type="predicted"/>
<keyword evidence="3" id="KW-0418">Kinase</keyword>
<dbReference type="HOGENOM" id="CLU_549433_0_0_0"/>
<name>A0A081C1A6_VECG1</name>
<accession>A0A081C1A6</accession>
<dbReference type="InterPro" id="IPR002477">
    <property type="entry name" value="Peptidoglycan-bd-like"/>
</dbReference>
<evidence type="ECO:0000259" key="2">
    <source>
        <dbReference type="Pfam" id="PF01471"/>
    </source>
</evidence>
<dbReference type="Gene3D" id="1.10.101.10">
    <property type="entry name" value="PGBD-like superfamily/PGBD"/>
    <property type="match status" value="1"/>
</dbReference>
<dbReference type="STRING" id="1499967.U27_05335"/>
<dbReference type="EMBL" id="DF820467">
    <property type="protein sequence ID" value="GAK58361.1"/>
    <property type="molecule type" value="Genomic_DNA"/>
</dbReference>
<dbReference type="InterPro" id="IPR053159">
    <property type="entry name" value="Hybrid_Histidine_Kinase"/>
</dbReference>
<dbReference type="PANTHER" id="PTHR43642:SF1">
    <property type="entry name" value="HYBRID SIGNAL TRANSDUCTION HISTIDINE KINASE G"/>
    <property type="match status" value="1"/>
</dbReference>